<dbReference type="EMBL" id="JARKIB010000019">
    <property type="protein sequence ID" value="KAJ7768881.1"/>
    <property type="molecule type" value="Genomic_DNA"/>
</dbReference>
<evidence type="ECO:0000313" key="2">
    <source>
        <dbReference type="EMBL" id="KAJ7768881.1"/>
    </source>
</evidence>
<gene>
    <name evidence="2" type="ORF">B0H16DRAFT_1882050</name>
</gene>
<reference evidence="2" key="1">
    <citation type="submission" date="2023-03" db="EMBL/GenBank/DDBJ databases">
        <title>Massive genome expansion in bonnet fungi (Mycena s.s.) driven by repeated elements and novel gene families across ecological guilds.</title>
        <authorList>
            <consortium name="Lawrence Berkeley National Laboratory"/>
            <person name="Harder C.B."/>
            <person name="Miyauchi S."/>
            <person name="Viragh M."/>
            <person name="Kuo A."/>
            <person name="Thoen E."/>
            <person name="Andreopoulos B."/>
            <person name="Lu D."/>
            <person name="Skrede I."/>
            <person name="Drula E."/>
            <person name="Henrissat B."/>
            <person name="Morin E."/>
            <person name="Kohler A."/>
            <person name="Barry K."/>
            <person name="LaButti K."/>
            <person name="Morin E."/>
            <person name="Salamov A."/>
            <person name="Lipzen A."/>
            <person name="Mereny Z."/>
            <person name="Hegedus B."/>
            <person name="Baldrian P."/>
            <person name="Stursova M."/>
            <person name="Weitz H."/>
            <person name="Taylor A."/>
            <person name="Grigoriev I.V."/>
            <person name="Nagy L.G."/>
            <person name="Martin F."/>
            <person name="Kauserud H."/>
        </authorList>
    </citation>
    <scope>NUCLEOTIDE SEQUENCE</scope>
    <source>
        <strain evidence="2">CBHHK182m</strain>
    </source>
</reference>
<proteinExistence type="predicted"/>
<name>A0AAD7NNS0_9AGAR</name>
<organism evidence="2 3">
    <name type="scientific">Mycena metata</name>
    <dbReference type="NCBI Taxonomy" id="1033252"/>
    <lineage>
        <taxon>Eukaryota</taxon>
        <taxon>Fungi</taxon>
        <taxon>Dikarya</taxon>
        <taxon>Basidiomycota</taxon>
        <taxon>Agaricomycotina</taxon>
        <taxon>Agaricomycetes</taxon>
        <taxon>Agaricomycetidae</taxon>
        <taxon>Agaricales</taxon>
        <taxon>Marasmiineae</taxon>
        <taxon>Mycenaceae</taxon>
        <taxon>Mycena</taxon>
    </lineage>
</organism>
<keyword evidence="3" id="KW-1185">Reference proteome</keyword>
<feature type="signal peptide" evidence="1">
    <location>
        <begin position="1"/>
        <end position="21"/>
    </location>
</feature>
<evidence type="ECO:0008006" key="4">
    <source>
        <dbReference type="Google" id="ProtNLM"/>
    </source>
</evidence>
<feature type="chain" id="PRO_5041965759" description="Secreted protein" evidence="1">
    <location>
        <begin position="22"/>
        <end position="115"/>
    </location>
</feature>
<protein>
    <recommendedName>
        <fullName evidence="4">Secreted protein</fullName>
    </recommendedName>
</protein>
<dbReference type="Proteomes" id="UP001215598">
    <property type="component" value="Unassembled WGS sequence"/>
</dbReference>
<evidence type="ECO:0000313" key="3">
    <source>
        <dbReference type="Proteomes" id="UP001215598"/>
    </source>
</evidence>
<evidence type="ECO:0000256" key="1">
    <source>
        <dbReference type="SAM" id="SignalP"/>
    </source>
</evidence>
<accession>A0AAD7NNS0</accession>
<comment type="caution">
    <text evidence="2">The sequence shown here is derived from an EMBL/GenBank/DDBJ whole genome shotgun (WGS) entry which is preliminary data.</text>
</comment>
<dbReference type="AlphaFoldDB" id="A0AAD7NNS0"/>
<sequence length="115" mass="11895">MTMSLPVFVVVLVLTAMLGAAQVTPASWRQPKPLAERVRLAGRITSPPLSALVGAGIKVAFLVASKSPSIPGSSAPSTTHMRYIEPSKTSFVPENASPSPPFIATGAIAVTTLNI</sequence>
<keyword evidence="1" id="KW-0732">Signal</keyword>